<dbReference type="CDD" id="cd02966">
    <property type="entry name" value="TlpA_like_family"/>
    <property type="match status" value="1"/>
</dbReference>
<accession>A0A846QX15</accession>
<proteinExistence type="predicted"/>
<gene>
    <name evidence="6" type="ORF">GGR42_002229</name>
</gene>
<dbReference type="Gene3D" id="3.40.30.10">
    <property type="entry name" value="Glutaredoxin"/>
    <property type="match status" value="1"/>
</dbReference>
<dbReference type="InterPro" id="IPR000866">
    <property type="entry name" value="AhpC/TSA"/>
</dbReference>
<reference evidence="6 7" key="1">
    <citation type="submission" date="2020-03" db="EMBL/GenBank/DDBJ databases">
        <title>Genomic Encyclopedia of Type Strains, Phase IV (KMG-IV): sequencing the most valuable type-strain genomes for metagenomic binning, comparative biology and taxonomic classification.</title>
        <authorList>
            <person name="Goeker M."/>
        </authorList>
    </citation>
    <scope>NUCLEOTIDE SEQUENCE [LARGE SCALE GENOMIC DNA]</scope>
    <source>
        <strain evidence="6 7">DSM 29762</strain>
    </source>
</reference>
<dbReference type="EMBL" id="JAATJJ010000001">
    <property type="protein sequence ID" value="NJB71767.1"/>
    <property type="molecule type" value="Genomic_DNA"/>
</dbReference>
<dbReference type="PANTHER" id="PTHR42852">
    <property type="entry name" value="THIOL:DISULFIDE INTERCHANGE PROTEIN DSBE"/>
    <property type="match status" value="1"/>
</dbReference>
<dbReference type="PROSITE" id="PS51352">
    <property type="entry name" value="THIOREDOXIN_2"/>
    <property type="match status" value="1"/>
</dbReference>
<comment type="caution">
    <text evidence="6">The sequence shown here is derived from an EMBL/GenBank/DDBJ whole genome shotgun (WGS) entry which is preliminary data.</text>
</comment>
<evidence type="ECO:0000256" key="1">
    <source>
        <dbReference type="ARBA" id="ARBA00004196"/>
    </source>
</evidence>
<feature type="domain" description="Thioredoxin" evidence="5">
    <location>
        <begin position="310"/>
        <end position="443"/>
    </location>
</feature>
<sequence length="443" mass="50690">MHKIKEIISILVVLFSFGLQAQHSIYGTFSPAKDYKWVIAYELKPGDHRFVANTKLQNGNFALNIPKDAPTGTYRMVYGVPQEELYFDIIYSGKEDVQLNFDSKQGVTFLSSKENIPFRDYFTEIAATQQEIINCYQEGITDESVFLQLGEKLKSVQQAYEKKTEGLIAQKFIKANSPYISPKYEPIQEYIQHTKKNYFNSLDLTDPILQSSSFLTDKISNYVFTSLPMGTINTEEKEHAMIENVKRVNTEMVGVSAVYKLHVFHSLWRQAAGDKLNNVSDFIFNELIKKLANETNRPKVIDDIEFYNSLRIGATASEITWKDGNTNKSLSTLKGASTYILVFWSSTCSHCLKELPALHKELKKYPKVKVVAVGLEDNETTWKPEAAKLSDFEHAIALGRWNSDYAKQYGIQRTPTYFILDKDKHIVAKPQTDKEVITFLRNK</sequence>
<evidence type="ECO:0000256" key="2">
    <source>
        <dbReference type="ARBA" id="ARBA00022748"/>
    </source>
</evidence>
<dbReference type="Pfam" id="PF00578">
    <property type="entry name" value="AhpC-TSA"/>
    <property type="match status" value="1"/>
</dbReference>
<keyword evidence="3" id="KW-1015">Disulfide bond</keyword>
<dbReference type="InterPro" id="IPR013766">
    <property type="entry name" value="Thioredoxin_domain"/>
</dbReference>
<dbReference type="GO" id="GO:0016853">
    <property type="term" value="F:isomerase activity"/>
    <property type="evidence" value="ECO:0007669"/>
    <property type="project" value="UniProtKB-KW"/>
</dbReference>
<dbReference type="InterPro" id="IPR036249">
    <property type="entry name" value="Thioredoxin-like_sf"/>
</dbReference>
<dbReference type="InterPro" id="IPR050553">
    <property type="entry name" value="Thioredoxin_ResA/DsbE_sf"/>
</dbReference>
<evidence type="ECO:0000256" key="4">
    <source>
        <dbReference type="ARBA" id="ARBA00023284"/>
    </source>
</evidence>
<organism evidence="6 7">
    <name type="scientific">Saonia flava</name>
    <dbReference type="NCBI Taxonomy" id="523696"/>
    <lineage>
        <taxon>Bacteria</taxon>
        <taxon>Pseudomonadati</taxon>
        <taxon>Bacteroidota</taxon>
        <taxon>Flavobacteriia</taxon>
        <taxon>Flavobacteriales</taxon>
        <taxon>Flavobacteriaceae</taxon>
        <taxon>Saonia</taxon>
    </lineage>
</organism>
<keyword evidence="6" id="KW-0413">Isomerase</keyword>
<evidence type="ECO:0000313" key="6">
    <source>
        <dbReference type="EMBL" id="NJB71767.1"/>
    </source>
</evidence>
<dbReference type="AlphaFoldDB" id="A0A846QX15"/>
<dbReference type="GO" id="GO:0017004">
    <property type="term" value="P:cytochrome complex assembly"/>
    <property type="evidence" value="ECO:0007669"/>
    <property type="project" value="UniProtKB-KW"/>
</dbReference>
<dbReference type="GO" id="GO:0030313">
    <property type="term" value="C:cell envelope"/>
    <property type="evidence" value="ECO:0007669"/>
    <property type="project" value="UniProtKB-SubCell"/>
</dbReference>
<dbReference type="Proteomes" id="UP000590442">
    <property type="component" value="Unassembled WGS sequence"/>
</dbReference>
<dbReference type="PANTHER" id="PTHR42852:SF6">
    <property type="entry name" value="THIOL:DISULFIDE INTERCHANGE PROTEIN DSBE"/>
    <property type="match status" value="1"/>
</dbReference>
<evidence type="ECO:0000313" key="7">
    <source>
        <dbReference type="Proteomes" id="UP000590442"/>
    </source>
</evidence>
<protein>
    <submittedName>
        <fullName evidence="6">Thiol-disulfide isomerase/thioredoxin</fullName>
    </submittedName>
</protein>
<keyword evidence="2" id="KW-0201">Cytochrome c-type biogenesis</keyword>
<evidence type="ECO:0000259" key="5">
    <source>
        <dbReference type="PROSITE" id="PS51352"/>
    </source>
</evidence>
<evidence type="ECO:0000256" key="3">
    <source>
        <dbReference type="ARBA" id="ARBA00023157"/>
    </source>
</evidence>
<dbReference type="SUPFAM" id="SSF52833">
    <property type="entry name" value="Thioredoxin-like"/>
    <property type="match status" value="1"/>
</dbReference>
<keyword evidence="4" id="KW-0676">Redox-active center</keyword>
<comment type="subcellular location">
    <subcellularLocation>
        <location evidence="1">Cell envelope</location>
    </subcellularLocation>
</comment>
<dbReference type="RefSeq" id="WP_167963880.1">
    <property type="nucleotide sequence ID" value="NZ_JAATJJ010000001.1"/>
</dbReference>
<name>A0A846QX15_9FLAO</name>
<keyword evidence="7" id="KW-1185">Reference proteome</keyword>